<sequence>MPSFILKWGEKAGRPFPIEEVKIFHCQGLACGLQKACIGSIGLRCGFETTSGQFSQIHGEILILSQPQGMSPLHGCCGNPAWNQVGANWPHHIAYGQLNPFEVLWPFGHRNFSWPFMDTIIIYGLRPYPAITGLPGQFPYLQPTGLYL</sequence>
<proteinExistence type="predicted"/>
<dbReference type="EMBL" id="AVOT02014674">
    <property type="protein sequence ID" value="MBW0498315.1"/>
    <property type="molecule type" value="Genomic_DNA"/>
</dbReference>
<keyword evidence="2" id="KW-1185">Reference proteome</keyword>
<organism evidence="1 2">
    <name type="scientific">Austropuccinia psidii MF-1</name>
    <dbReference type="NCBI Taxonomy" id="1389203"/>
    <lineage>
        <taxon>Eukaryota</taxon>
        <taxon>Fungi</taxon>
        <taxon>Dikarya</taxon>
        <taxon>Basidiomycota</taxon>
        <taxon>Pucciniomycotina</taxon>
        <taxon>Pucciniomycetes</taxon>
        <taxon>Pucciniales</taxon>
        <taxon>Sphaerophragmiaceae</taxon>
        <taxon>Austropuccinia</taxon>
    </lineage>
</organism>
<protein>
    <submittedName>
        <fullName evidence="1">Uncharacterized protein</fullName>
    </submittedName>
</protein>
<gene>
    <name evidence="1" type="ORF">O181_038030</name>
</gene>
<accession>A0A9Q3D966</accession>
<dbReference type="Proteomes" id="UP000765509">
    <property type="component" value="Unassembled WGS sequence"/>
</dbReference>
<dbReference type="AlphaFoldDB" id="A0A9Q3D966"/>
<name>A0A9Q3D966_9BASI</name>
<reference evidence="1" key="1">
    <citation type="submission" date="2021-03" db="EMBL/GenBank/DDBJ databases">
        <title>Draft genome sequence of rust myrtle Austropuccinia psidii MF-1, a brazilian biotype.</title>
        <authorList>
            <person name="Quecine M.C."/>
            <person name="Pachon D.M.R."/>
            <person name="Bonatelli M.L."/>
            <person name="Correr F.H."/>
            <person name="Franceschini L.M."/>
            <person name="Leite T.F."/>
            <person name="Margarido G.R.A."/>
            <person name="Almeida C.A."/>
            <person name="Ferrarezi J.A."/>
            <person name="Labate C.A."/>
        </authorList>
    </citation>
    <scope>NUCLEOTIDE SEQUENCE</scope>
    <source>
        <strain evidence="1">MF-1</strain>
    </source>
</reference>
<evidence type="ECO:0000313" key="2">
    <source>
        <dbReference type="Proteomes" id="UP000765509"/>
    </source>
</evidence>
<evidence type="ECO:0000313" key="1">
    <source>
        <dbReference type="EMBL" id="MBW0498315.1"/>
    </source>
</evidence>
<comment type="caution">
    <text evidence="1">The sequence shown here is derived from an EMBL/GenBank/DDBJ whole genome shotgun (WGS) entry which is preliminary data.</text>
</comment>